<keyword evidence="2" id="KW-0479">Metal-binding</keyword>
<reference evidence="3" key="1">
    <citation type="submission" date="2022-10" db="EMBL/GenBank/DDBJ databases">
        <authorList>
            <person name="Chen Y."/>
            <person name="Dougan E. K."/>
            <person name="Chan C."/>
            <person name="Rhodes N."/>
            <person name="Thang M."/>
        </authorList>
    </citation>
    <scope>NUCLEOTIDE SEQUENCE</scope>
</reference>
<dbReference type="PRINTS" id="PR00463">
    <property type="entry name" value="EP450I"/>
</dbReference>
<dbReference type="PANTHER" id="PTHR24305">
    <property type="entry name" value="CYTOCHROME P450"/>
    <property type="match status" value="1"/>
</dbReference>
<accession>A0A9P1GTC3</accession>
<evidence type="ECO:0000313" key="4">
    <source>
        <dbReference type="EMBL" id="CAL1173818.1"/>
    </source>
</evidence>
<name>A0A9P1GTC3_9DINO</name>
<comment type="cofactor">
    <cofactor evidence="2">
        <name>heme</name>
        <dbReference type="ChEBI" id="CHEBI:30413"/>
    </cofactor>
</comment>
<proteinExistence type="inferred from homology"/>
<comment type="caution">
    <text evidence="3">The sequence shown here is derived from an EMBL/GenBank/DDBJ whole genome shotgun (WGS) entry which is preliminary data.</text>
</comment>
<dbReference type="Proteomes" id="UP001152797">
    <property type="component" value="Unassembled WGS sequence"/>
</dbReference>
<dbReference type="Pfam" id="PF00067">
    <property type="entry name" value="p450"/>
    <property type="match status" value="1"/>
</dbReference>
<comment type="similarity">
    <text evidence="1">Belongs to the cytochrome P450 family.</text>
</comment>
<dbReference type="InterPro" id="IPR050121">
    <property type="entry name" value="Cytochrome_P450_monoxygenase"/>
</dbReference>
<dbReference type="InterPro" id="IPR036396">
    <property type="entry name" value="Cyt_P450_sf"/>
</dbReference>
<evidence type="ECO:0000313" key="5">
    <source>
        <dbReference type="EMBL" id="CAL4807755.1"/>
    </source>
</evidence>
<feature type="binding site" description="axial binding residue" evidence="2">
    <location>
        <position position="175"/>
    </location>
    <ligand>
        <name>heme</name>
        <dbReference type="ChEBI" id="CHEBI:30413"/>
    </ligand>
    <ligandPart>
        <name>Fe</name>
        <dbReference type="ChEBI" id="CHEBI:18248"/>
    </ligandPart>
</feature>
<dbReference type="PANTHER" id="PTHR24305:SF166">
    <property type="entry name" value="CYTOCHROME P450 12A4, MITOCHONDRIAL-RELATED"/>
    <property type="match status" value="1"/>
</dbReference>
<evidence type="ECO:0000313" key="3">
    <source>
        <dbReference type="EMBL" id="CAI4020443.1"/>
    </source>
</evidence>
<dbReference type="GO" id="GO:0020037">
    <property type="term" value="F:heme binding"/>
    <property type="evidence" value="ECO:0007669"/>
    <property type="project" value="InterPro"/>
</dbReference>
<dbReference type="EMBL" id="CAMXCT010006811">
    <property type="protein sequence ID" value="CAI4020443.1"/>
    <property type="molecule type" value="Genomic_DNA"/>
</dbReference>
<keyword evidence="2" id="KW-0349">Heme</keyword>
<dbReference type="PRINTS" id="PR00385">
    <property type="entry name" value="P450"/>
</dbReference>
<dbReference type="EMBL" id="CAMXCT030006811">
    <property type="protein sequence ID" value="CAL4807755.1"/>
    <property type="molecule type" value="Genomic_DNA"/>
</dbReference>
<evidence type="ECO:0000256" key="2">
    <source>
        <dbReference type="PIRSR" id="PIRSR602401-1"/>
    </source>
</evidence>
<dbReference type="OrthoDB" id="427844at2759"/>
<dbReference type="InterPro" id="IPR001128">
    <property type="entry name" value="Cyt_P450"/>
</dbReference>
<dbReference type="GO" id="GO:0016705">
    <property type="term" value="F:oxidoreductase activity, acting on paired donors, with incorporation or reduction of molecular oxygen"/>
    <property type="evidence" value="ECO:0007669"/>
    <property type="project" value="InterPro"/>
</dbReference>
<evidence type="ECO:0000256" key="1">
    <source>
        <dbReference type="ARBA" id="ARBA00010617"/>
    </source>
</evidence>
<evidence type="ECO:0000313" key="6">
    <source>
        <dbReference type="Proteomes" id="UP001152797"/>
    </source>
</evidence>
<keyword evidence="2" id="KW-0408">Iron</keyword>
<dbReference type="GO" id="GO:0005506">
    <property type="term" value="F:iron ion binding"/>
    <property type="evidence" value="ECO:0007669"/>
    <property type="project" value="InterPro"/>
</dbReference>
<keyword evidence="6" id="KW-1185">Reference proteome</keyword>
<dbReference type="Gene3D" id="1.10.630.10">
    <property type="entry name" value="Cytochrome P450"/>
    <property type="match status" value="1"/>
</dbReference>
<dbReference type="GO" id="GO:0004497">
    <property type="term" value="F:monooxygenase activity"/>
    <property type="evidence" value="ECO:0007669"/>
    <property type="project" value="InterPro"/>
</dbReference>
<protein>
    <submittedName>
        <fullName evidence="5">Cytochrome P450 CYP13A2</fullName>
    </submittedName>
</protein>
<gene>
    <name evidence="3" type="ORF">C1SCF055_LOCUS44859</name>
</gene>
<organism evidence="3">
    <name type="scientific">Cladocopium goreaui</name>
    <dbReference type="NCBI Taxonomy" id="2562237"/>
    <lineage>
        <taxon>Eukaryota</taxon>
        <taxon>Sar</taxon>
        <taxon>Alveolata</taxon>
        <taxon>Dinophyceae</taxon>
        <taxon>Suessiales</taxon>
        <taxon>Symbiodiniaceae</taxon>
        <taxon>Cladocopium</taxon>
    </lineage>
</organism>
<dbReference type="EMBL" id="CAMXCT020006811">
    <property type="protein sequence ID" value="CAL1173818.1"/>
    <property type="molecule type" value="Genomic_DNA"/>
</dbReference>
<dbReference type="SUPFAM" id="SSF48264">
    <property type="entry name" value="Cytochrome P450"/>
    <property type="match status" value="1"/>
</dbReference>
<dbReference type="AlphaFoldDB" id="A0A9P1GTC3"/>
<reference evidence="4" key="2">
    <citation type="submission" date="2024-04" db="EMBL/GenBank/DDBJ databases">
        <authorList>
            <person name="Chen Y."/>
            <person name="Shah S."/>
            <person name="Dougan E. K."/>
            <person name="Thang M."/>
            <person name="Chan C."/>
        </authorList>
    </citation>
    <scope>NUCLEOTIDE SEQUENCE [LARGE SCALE GENOMIC DNA]</scope>
</reference>
<dbReference type="InterPro" id="IPR002401">
    <property type="entry name" value="Cyt_P450_E_grp-I"/>
</dbReference>
<sequence length="532" mass="58263">MHYVDPCCFDRRCTHDQTDWLERGAKHCAQDMIVLTFLFAGQDSTAAAMASCLCFLTASPRCKAKLLQEIDDVVGTGQLKWEHLSQMPYLDWCIKETMRLVPPAVGFARQARGDQLLGGKWRIPDGTPVIVNAMGMHYSKALWGDDAYDFRPERWEQGAPHRFAFIPFAVGPRACTGREFTVVEQKITMVKLFQNFDFRRPAEVQPEAGYTTVKCGDAKWLGDGFKSQLKNQCNKFRFVYVYFMLGAAAIGPGKVLPLLVALSGCWAQLAVPEDLECERGPHAAVWKQVKQRFRSLLEETPGALFNPIPEEKLKTVVDETIADVKAAGGFERTSTDECGYGKLALQLLSVCLVSDPMAVAQTVQSAGESFASPVLTLLLDIPWVATALSGWPLFGLLAQVSLRKAGVLEGIVDLESIDGVNKGSVYFTAMRKAMVASDLTAMADATVKYLDNPDVAGDGGALGALTALATQAAVQSNVQERLNLINGLQEAMKKAVHNSQDLDLMLATRWPLWSLIHFTVDAISVAPPPVKA</sequence>